<name>A0A7C8IU19_9PEZI</name>
<evidence type="ECO:0000313" key="4">
    <source>
        <dbReference type="EMBL" id="KAF2968024.1"/>
    </source>
</evidence>
<evidence type="ECO:0000256" key="1">
    <source>
        <dbReference type="ARBA" id="ARBA00022737"/>
    </source>
</evidence>
<evidence type="ECO:0000313" key="5">
    <source>
        <dbReference type="Proteomes" id="UP000481858"/>
    </source>
</evidence>
<organism evidence="4 5">
    <name type="scientific">Xylaria multiplex</name>
    <dbReference type="NCBI Taxonomy" id="323545"/>
    <lineage>
        <taxon>Eukaryota</taxon>
        <taxon>Fungi</taxon>
        <taxon>Dikarya</taxon>
        <taxon>Ascomycota</taxon>
        <taxon>Pezizomycotina</taxon>
        <taxon>Sordariomycetes</taxon>
        <taxon>Xylariomycetidae</taxon>
        <taxon>Xylariales</taxon>
        <taxon>Xylariaceae</taxon>
        <taxon>Xylaria</taxon>
    </lineage>
</organism>
<dbReference type="Pfam" id="PF24883">
    <property type="entry name" value="NPHP3_N"/>
    <property type="match status" value="1"/>
</dbReference>
<evidence type="ECO:0000259" key="2">
    <source>
        <dbReference type="Pfam" id="PF24883"/>
    </source>
</evidence>
<dbReference type="InterPro" id="IPR027417">
    <property type="entry name" value="P-loop_NTPase"/>
</dbReference>
<gene>
    <name evidence="4" type="ORF">GQX73_g5564</name>
</gene>
<evidence type="ECO:0000259" key="3">
    <source>
        <dbReference type="Pfam" id="PF25053"/>
    </source>
</evidence>
<dbReference type="EMBL" id="WUBL01000058">
    <property type="protein sequence ID" value="KAF2968024.1"/>
    <property type="molecule type" value="Genomic_DNA"/>
</dbReference>
<dbReference type="AlphaFoldDB" id="A0A7C8IU19"/>
<dbReference type="InParanoid" id="A0A7C8IU19"/>
<proteinExistence type="predicted"/>
<dbReference type="SUPFAM" id="SSF52540">
    <property type="entry name" value="P-loop containing nucleoside triphosphate hydrolases"/>
    <property type="match status" value="1"/>
</dbReference>
<keyword evidence="5" id="KW-1185">Reference proteome</keyword>
<reference evidence="4 5" key="1">
    <citation type="submission" date="2019-12" db="EMBL/GenBank/DDBJ databases">
        <title>Draft genome sequence of the ascomycete Xylaria multiplex DSM 110363.</title>
        <authorList>
            <person name="Buettner E."/>
            <person name="Kellner H."/>
        </authorList>
    </citation>
    <scope>NUCLEOTIDE SEQUENCE [LARGE SCALE GENOMIC DNA]</scope>
    <source>
        <strain evidence="4 5">DSM 110363</strain>
    </source>
</reference>
<sequence length="910" mass="104258">MDPFSALGLAANIIAFVDFSWKLLASAREIYKTDGGATSDNQLLHIIVQDIQAYNSRFVASHSTNAALREIITKANELSTELLNATEKLTLSKKSRWGSFVIALRGVVGQKDVNAMTNKLERLQKSVVSHIQYMTLDGVSDLSRKIADLEKTDRILGMGRENELNLLSQHVAAVIQNVVKEESRKALRDCMAHQSRTGQPMQSSVIDNLSKDLQELRGALQSLRDKGRVTASDQELLQGLYFSGIKDRHHKINPAHEKTFQWIFDPTEFKIPFNKWLQTDGGTFFIYGKPGSGKSTLMKFIRHAPETRLRLKGWAGEKNMVVAHYFFWNAGSTLQKSQEGLLRSLLFEILRKCHNLIPLARKTIVDVEDFESDQDRWTKDQLLQTYQAVISEELSTRFCFFVDGLDEYHDSSRNPEELIQTLRSLQSSSNIKLCVSSRPWPAFTKAFGDTKWSLRVEDLTRNDIGKYVHDKFNGLNEYRELIRENPEYESLTREVAIRANGVFLWVVLVVRNLLEGFRNNDSVQLMRDRLESFPKDLELFFQHMLNSVDNTYQKLMTRTFQTASLSQRPLLLMFYSFLDDMATDAEILYRLVQKPLNPPDIISRQRQMRLQIYGRSKGLLEVVTDEDETRPFFQLRVDFLHRTVRDFLRESLSVGELFEKNLEREQTSTPLLVCRTLEAQMKLAVNQKGLREEDLLQSVDDLFFFANLARRDEKRQAPLNVVEDLLEKGETTHREAIYHCGWTTRPSGPIFLGLAAQYDFQSYMSKRLKNSNLKSSLTRQTGRPVLDYALVPSSGHSIVEYSEVMVELLLNSGADANQPYKNSTIWLRFVAALVNRQIEADRMVIAKIIGTLLINKATVDRGTATVLSTILSPDQKVIIEEMWTKQGFLRKLLSRRSTALEAFHRHSGDA</sequence>
<dbReference type="InterPro" id="IPR056884">
    <property type="entry name" value="NPHP3-like_N"/>
</dbReference>
<feature type="domain" description="DUF7791" evidence="3">
    <location>
        <begin position="547"/>
        <end position="683"/>
    </location>
</feature>
<comment type="caution">
    <text evidence="4">The sequence shown here is derived from an EMBL/GenBank/DDBJ whole genome shotgun (WGS) entry which is preliminary data.</text>
</comment>
<dbReference type="InterPro" id="IPR056693">
    <property type="entry name" value="DUF7791"/>
</dbReference>
<dbReference type="Gene3D" id="3.40.50.300">
    <property type="entry name" value="P-loop containing nucleotide triphosphate hydrolases"/>
    <property type="match status" value="1"/>
</dbReference>
<dbReference type="PANTHER" id="PTHR10039">
    <property type="entry name" value="AMELOGENIN"/>
    <property type="match status" value="1"/>
</dbReference>
<dbReference type="OrthoDB" id="443402at2759"/>
<keyword evidence="1" id="KW-0677">Repeat</keyword>
<dbReference type="Pfam" id="PF25053">
    <property type="entry name" value="DUF7791"/>
    <property type="match status" value="1"/>
</dbReference>
<accession>A0A7C8IU19</accession>
<feature type="domain" description="Nephrocystin 3-like N-terminal" evidence="2">
    <location>
        <begin position="259"/>
        <end position="438"/>
    </location>
</feature>
<protein>
    <submittedName>
        <fullName evidence="4">Uncharacterized protein</fullName>
    </submittedName>
</protein>
<dbReference type="Proteomes" id="UP000481858">
    <property type="component" value="Unassembled WGS sequence"/>
</dbReference>
<dbReference type="PANTHER" id="PTHR10039:SF5">
    <property type="entry name" value="NACHT DOMAIN-CONTAINING PROTEIN"/>
    <property type="match status" value="1"/>
</dbReference>